<feature type="compositionally biased region" description="Polar residues" evidence="1">
    <location>
        <begin position="217"/>
        <end position="228"/>
    </location>
</feature>
<evidence type="ECO:0000256" key="1">
    <source>
        <dbReference type="SAM" id="MobiDB-lite"/>
    </source>
</evidence>
<gene>
    <name evidence="2" type="ORF">PF008_g3172</name>
</gene>
<organism evidence="2 3">
    <name type="scientific">Phytophthora fragariae</name>
    <dbReference type="NCBI Taxonomy" id="53985"/>
    <lineage>
        <taxon>Eukaryota</taxon>
        <taxon>Sar</taxon>
        <taxon>Stramenopiles</taxon>
        <taxon>Oomycota</taxon>
        <taxon>Peronosporomycetes</taxon>
        <taxon>Peronosporales</taxon>
        <taxon>Peronosporaceae</taxon>
        <taxon>Phytophthora</taxon>
    </lineage>
</organism>
<dbReference type="Proteomes" id="UP000486351">
    <property type="component" value="Unassembled WGS sequence"/>
</dbReference>
<evidence type="ECO:0000313" key="3">
    <source>
        <dbReference type="Proteomes" id="UP000486351"/>
    </source>
</evidence>
<protein>
    <submittedName>
        <fullName evidence="2">Uncharacterized protein</fullName>
    </submittedName>
</protein>
<proteinExistence type="predicted"/>
<evidence type="ECO:0000313" key="2">
    <source>
        <dbReference type="EMBL" id="KAE9357415.1"/>
    </source>
</evidence>
<dbReference type="AlphaFoldDB" id="A0A6G0SG24"/>
<accession>A0A6G0SG24</accession>
<reference evidence="2 3" key="1">
    <citation type="submission" date="2018-09" db="EMBL/GenBank/DDBJ databases">
        <title>Genomic investigation of the strawberry pathogen Phytophthora fragariae indicates pathogenicity is determined by transcriptional variation in three key races.</title>
        <authorList>
            <person name="Adams T.M."/>
            <person name="Armitage A.D."/>
            <person name="Sobczyk M.K."/>
            <person name="Bates H.J."/>
            <person name="Dunwell J.M."/>
            <person name="Nellist C.F."/>
            <person name="Harrison R.J."/>
        </authorList>
    </citation>
    <scope>NUCLEOTIDE SEQUENCE [LARGE SCALE GENOMIC DNA]</scope>
    <source>
        <strain evidence="2 3">NOV-77</strain>
    </source>
</reference>
<feature type="region of interest" description="Disordered" evidence="1">
    <location>
        <begin position="214"/>
        <end position="237"/>
    </location>
</feature>
<dbReference type="EMBL" id="QXFY01000094">
    <property type="protein sequence ID" value="KAE9357415.1"/>
    <property type="molecule type" value="Genomic_DNA"/>
</dbReference>
<sequence length="250" mass="28573">MIPPFYSDSSTVEKARSFWNPFGRATVDLDETLRLNAFRGRLRGNSGEEWWLHSKISDLETLQIRCHSQFVCLTPQRAMDRLSTMKRTRGMSAEVWGDWISGICDDAQCFDPLTRYQYFLDGLRNSEWKAMPSTTMVNSIQQAVTILLYQNTHLPVEDDVDFADIIASEIPTEDMVTMQMLQQNQNMIIQQQKVTWGLHYHEGTAFASAAYERHTPQDQQNASISAPTSVPPTDHYVSRCSSTAFQEMAT</sequence>
<name>A0A6G0SG24_9STRA</name>
<comment type="caution">
    <text evidence="2">The sequence shown here is derived from an EMBL/GenBank/DDBJ whole genome shotgun (WGS) entry which is preliminary data.</text>
</comment>